<dbReference type="AlphaFoldDB" id="A0A9W8GQT5"/>
<gene>
    <name evidence="1" type="ORF">IWW39_000051</name>
</gene>
<evidence type="ECO:0000313" key="2">
    <source>
        <dbReference type="Proteomes" id="UP001151516"/>
    </source>
</evidence>
<dbReference type="OrthoDB" id="5534841at2759"/>
<evidence type="ECO:0000313" key="1">
    <source>
        <dbReference type="EMBL" id="KAJ2691366.1"/>
    </source>
</evidence>
<protein>
    <submittedName>
        <fullName evidence="1">Uncharacterized protein</fullName>
    </submittedName>
</protein>
<accession>A0A9W8GQT5</accession>
<dbReference type="Proteomes" id="UP001151516">
    <property type="component" value="Unassembled WGS sequence"/>
</dbReference>
<reference evidence="1" key="1">
    <citation type="submission" date="2022-07" db="EMBL/GenBank/DDBJ databases">
        <title>Phylogenomic reconstructions and comparative analyses of Kickxellomycotina fungi.</title>
        <authorList>
            <person name="Reynolds N.K."/>
            <person name="Stajich J.E."/>
            <person name="Barry K."/>
            <person name="Grigoriev I.V."/>
            <person name="Crous P."/>
            <person name="Smith M.E."/>
        </authorList>
    </citation>
    <scope>NUCLEOTIDE SEQUENCE</scope>
    <source>
        <strain evidence="1">CBS 109367</strain>
    </source>
</reference>
<organism evidence="1 2">
    <name type="scientific">Coemansia spiralis</name>
    <dbReference type="NCBI Taxonomy" id="417178"/>
    <lineage>
        <taxon>Eukaryota</taxon>
        <taxon>Fungi</taxon>
        <taxon>Fungi incertae sedis</taxon>
        <taxon>Zoopagomycota</taxon>
        <taxon>Kickxellomycotina</taxon>
        <taxon>Kickxellomycetes</taxon>
        <taxon>Kickxellales</taxon>
        <taxon>Kickxellaceae</taxon>
        <taxon>Coemansia</taxon>
    </lineage>
</organism>
<proteinExistence type="predicted"/>
<name>A0A9W8GQT5_9FUNG</name>
<sequence length="65" mass="7403">MSEPRIEVLSILEAELEALHPQARVYQQRTKAPVFFKTTKAKVLQSTRAEIASLKSPTTKGQRRH</sequence>
<dbReference type="EMBL" id="JANBTX010000001">
    <property type="protein sequence ID" value="KAJ2691366.1"/>
    <property type="molecule type" value="Genomic_DNA"/>
</dbReference>
<keyword evidence="2" id="KW-1185">Reference proteome</keyword>
<comment type="caution">
    <text evidence="1">The sequence shown here is derived from an EMBL/GenBank/DDBJ whole genome shotgun (WGS) entry which is preliminary data.</text>
</comment>